<dbReference type="EMBL" id="AGBF01000156">
    <property type="protein sequence ID" value="EGX56261.1"/>
    <property type="molecule type" value="Genomic_DNA"/>
</dbReference>
<keyword evidence="8" id="KW-1185">Reference proteome</keyword>
<dbReference type="AlphaFoldDB" id="G2GJN7"/>
<keyword evidence="4" id="KW-0233">DNA recombination</keyword>
<dbReference type="PANTHER" id="PTHR35004">
    <property type="entry name" value="TRANSPOSASE RV3428C-RELATED"/>
    <property type="match status" value="1"/>
</dbReference>
<evidence type="ECO:0000313" key="8">
    <source>
        <dbReference type="Proteomes" id="UP000004217"/>
    </source>
</evidence>
<dbReference type="RefSeq" id="WP_007495884.1">
    <property type="nucleotide sequence ID" value="NZ_AGBF01000042.1"/>
</dbReference>
<feature type="non-terminal residue" evidence="6">
    <location>
        <position position="101"/>
    </location>
</feature>
<dbReference type="GO" id="GO:0003677">
    <property type="term" value="F:DNA binding"/>
    <property type="evidence" value="ECO:0007669"/>
    <property type="project" value="UniProtKB-KW"/>
</dbReference>
<name>G2GJN7_9ACTN</name>
<protein>
    <submittedName>
        <fullName evidence="6">IS21 family transposase</fullName>
    </submittedName>
</protein>
<dbReference type="Gene3D" id="1.10.10.60">
    <property type="entry name" value="Homeodomain-like"/>
    <property type="match status" value="1"/>
</dbReference>
<dbReference type="GO" id="GO:0032196">
    <property type="term" value="P:transposition"/>
    <property type="evidence" value="ECO:0007669"/>
    <property type="project" value="UniProtKB-KW"/>
</dbReference>
<dbReference type="SUPFAM" id="SSF46689">
    <property type="entry name" value="Homeodomain-like"/>
    <property type="match status" value="1"/>
</dbReference>
<proteinExistence type="inferred from homology"/>
<dbReference type="OrthoDB" id="2065409at2"/>
<dbReference type="InterPro" id="IPR017894">
    <property type="entry name" value="HTH_IS21_transposase_type"/>
</dbReference>
<evidence type="ECO:0000256" key="1">
    <source>
        <dbReference type="ARBA" id="ARBA00009277"/>
    </source>
</evidence>
<organism evidence="6 8">
    <name type="scientific">Streptomyces zinciresistens K42</name>
    <dbReference type="NCBI Taxonomy" id="700597"/>
    <lineage>
        <taxon>Bacteria</taxon>
        <taxon>Bacillati</taxon>
        <taxon>Actinomycetota</taxon>
        <taxon>Actinomycetes</taxon>
        <taxon>Kitasatosporales</taxon>
        <taxon>Streptomycetaceae</taxon>
        <taxon>Streptomyces</taxon>
    </lineage>
</organism>
<dbReference type="GO" id="GO:0000150">
    <property type="term" value="F:DNA strand exchange activity"/>
    <property type="evidence" value="ECO:0007669"/>
    <property type="project" value="InterPro"/>
</dbReference>
<sequence>MIGVEDWAEIRRLHRAEGMSIKGIARHLGIARNTVRRAVASDDPPKYRRAPKGSIVDAVEPAIRELLAKYPRMPATVIAERIGWERSLSVLKRRVRELRPV</sequence>
<dbReference type="Pfam" id="PF02796">
    <property type="entry name" value="HTH_7"/>
    <property type="match status" value="1"/>
</dbReference>
<dbReference type="PANTHER" id="PTHR35004:SF8">
    <property type="entry name" value="TRANSPOSASE RV3428C-RELATED"/>
    <property type="match status" value="1"/>
</dbReference>
<dbReference type="InterPro" id="IPR006120">
    <property type="entry name" value="Resolvase_HTH_dom"/>
</dbReference>
<keyword evidence="2" id="KW-0815">Transposition</keyword>
<dbReference type="PROSITE" id="PS50531">
    <property type="entry name" value="HTH_IS21"/>
    <property type="match status" value="1"/>
</dbReference>
<evidence type="ECO:0000313" key="7">
    <source>
        <dbReference type="EMBL" id="EGX58890.1"/>
    </source>
</evidence>
<keyword evidence="3" id="KW-0238">DNA-binding</keyword>
<comment type="caution">
    <text evidence="6">The sequence shown here is derived from an EMBL/GenBank/DDBJ whole genome shotgun (WGS) entry which is preliminary data.</text>
</comment>
<evidence type="ECO:0000313" key="6">
    <source>
        <dbReference type="EMBL" id="EGX56261.1"/>
    </source>
</evidence>
<reference evidence="6 8" key="1">
    <citation type="submission" date="2011-08" db="EMBL/GenBank/DDBJ databases">
        <authorList>
            <person name="Lin Y."/>
            <person name="Hao X."/>
            <person name="Johnstone L."/>
            <person name="Miller S.J."/>
            <person name="Wei G."/>
            <person name="Rensing C."/>
        </authorList>
    </citation>
    <scope>NUCLEOTIDE SEQUENCE [LARGE SCALE GENOMIC DNA]</scope>
    <source>
        <strain evidence="6 8">K42</strain>
    </source>
</reference>
<gene>
    <name evidence="7" type="ORF">SZN_15333</name>
    <name evidence="6" type="ORF">SZN_28648</name>
</gene>
<accession>G2GJN7</accession>
<dbReference type="InterPro" id="IPR009057">
    <property type="entry name" value="Homeodomain-like_sf"/>
</dbReference>
<dbReference type="Proteomes" id="UP000004217">
    <property type="component" value="Unassembled WGS sequence"/>
</dbReference>
<comment type="similarity">
    <text evidence="1">Belongs to the transposase IS21/IS408/IS1162 family.</text>
</comment>
<evidence type="ECO:0000256" key="4">
    <source>
        <dbReference type="ARBA" id="ARBA00023172"/>
    </source>
</evidence>
<evidence type="ECO:0000259" key="5">
    <source>
        <dbReference type="PROSITE" id="PS50531"/>
    </source>
</evidence>
<evidence type="ECO:0000256" key="3">
    <source>
        <dbReference type="ARBA" id="ARBA00023125"/>
    </source>
</evidence>
<dbReference type="EMBL" id="AGBF01000042">
    <property type="protein sequence ID" value="EGX58890.1"/>
    <property type="molecule type" value="Genomic_DNA"/>
</dbReference>
<evidence type="ECO:0000256" key="2">
    <source>
        <dbReference type="ARBA" id="ARBA00022578"/>
    </source>
</evidence>
<feature type="domain" description="HTH IS21-type" evidence="5">
    <location>
        <begin position="6"/>
        <end position="67"/>
    </location>
</feature>